<dbReference type="SUPFAM" id="SSF54593">
    <property type="entry name" value="Glyoxalase/Bleomycin resistance protein/Dihydroxybiphenyl dioxygenase"/>
    <property type="match status" value="1"/>
</dbReference>
<name>A0A918AZF5_9ACTN</name>
<gene>
    <name evidence="3" type="ORF">GCM10010249_13850</name>
</gene>
<comment type="caution">
    <text evidence="3">The sequence shown here is derived from an EMBL/GenBank/DDBJ whole genome shotgun (WGS) entry which is preliminary data.</text>
</comment>
<evidence type="ECO:0000259" key="2">
    <source>
        <dbReference type="PROSITE" id="PS51819"/>
    </source>
</evidence>
<sequence length="315" mass="33932">MGVGLRRHRLRPGTSARGGHTIGAMTDSTRGIHHTAVLTSDLDGLVRTFTAFGFTLSPRSRHLLGARPGQAPVLGCTANRCALFGDSYIELLGIVDEHAPDPWHTREMAKEYEGFRMLNLETDDAEATARRLADAGLGTTGVLDLEREVDTEEGRRTVRARAVHLDPGSTPEGYVGVAQHRTRHYVHQPRHLTHRNGARGLGGVLLVADDAEFDAITRRYALILRTAARQEGPMAVFDAGAARLRVLRASDAGEVLPGEPAPAPSYFAAMTIVVDDLRGARRLVEDNGTATLSTREGFLVSARDAYGAGLLFAAA</sequence>
<feature type="region of interest" description="Disordered" evidence="1">
    <location>
        <begin position="1"/>
        <end position="26"/>
    </location>
</feature>
<dbReference type="AlphaFoldDB" id="A0A918AZF5"/>
<dbReference type="InterPro" id="IPR037523">
    <property type="entry name" value="VOC_core"/>
</dbReference>
<evidence type="ECO:0000313" key="3">
    <source>
        <dbReference type="EMBL" id="GGP96795.1"/>
    </source>
</evidence>
<reference evidence="3" key="2">
    <citation type="submission" date="2020-09" db="EMBL/GenBank/DDBJ databases">
        <authorList>
            <person name="Sun Q."/>
            <person name="Ohkuma M."/>
        </authorList>
    </citation>
    <scope>NUCLEOTIDE SEQUENCE</scope>
    <source>
        <strain evidence="3">JCM 4335</strain>
    </source>
</reference>
<protein>
    <recommendedName>
        <fullName evidence="2">VOC domain-containing protein</fullName>
    </recommendedName>
</protein>
<proteinExistence type="predicted"/>
<feature type="domain" description="VOC" evidence="2">
    <location>
        <begin position="31"/>
        <end position="181"/>
    </location>
</feature>
<evidence type="ECO:0000256" key="1">
    <source>
        <dbReference type="SAM" id="MobiDB-lite"/>
    </source>
</evidence>
<feature type="compositionally biased region" description="Basic residues" evidence="1">
    <location>
        <begin position="1"/>
        <end position="11"/>
    </location>
</feature>
<keyword evidence="4" id="KW-1185">Reference proteome</keyword>
<dbReference type="Gene3D" id="3.10.180.10">
    <property type="entry name" value="2,3-Dihydroxybiphenyl 1,2-Dioxygenase, domain 1"/>
    <property type="match status" value="1"/>
</dbReference>
<dbReference type="Proteomes" id="UP000654123">
    <property type="component" value="Unassembled WGS sequence"/>
</dbReference>
<dbReference type="EMBL" id="BMSV01000002">
    <property type="protein sequence ID" value="GGP96795.1"/>
    <property type="molecule type" value="Genomic_DNA"/>
</dbReference>
<dbReference type="Pfam" id="PF13468">
    <property type="entry name" value="Glyoxalase_3"/>
    <property type="match status" value="1"/>
</dbReference>
<evidence type="ECO:0000313" key="4">
    <source>
        <dbReference type="Proteomes" id="UP000654123"/>
    </source>
</evidence>
<dbReference type="InterPro" id="IPR029068">
    <property type="entry name" value="Glyas_Bleomycin-R_OHBP_Dase"/>
</dbReference>
<dbReference type="PROSITE" id="PS51819">
    <property type="entry name" value="VOC"/>
    <property type="match status" value="1"/>
</dbReference>
<accession>A0A918AZF5</accession>
<dbReference type="InterPro" id="IPR025870">
    <property type="entry name" value="Glyoxalase-like_dom"/>
</dbReference>
<organism evidence="3 4">
    <name type="scientific">Streptomyces roseolilacinus</name>
    <dbReference type="NCBI Taxonomy" id="66904"/>
    <lineage>
        <taxon>Bacteria</taxon>
        <taxon>Bacillati</taxon>
        <taxon>Actinomycetota</taxon>
        <taxon>Actinomycetes</taxon>
        <taxon>Kitasatosporales</taxon>
        <taxon>Streptomycetaceae</taxon>
        <taxon>Streptomyces</taxon>
    </lineage>
</organism>
<reference evidence="3" key="1">
    <citation type="journal article" date="2014" name="Int. J. Syst. Evol. Microbiol.">
        <title>Complete genome sequence of Corynebacterium casei LMG S-19264T (=DSM 44701T), isolated from a smear-ripened cheese.</title>
        <authorList>
            <consortium name="US DOE Joint Genome Institute (JGI-PGF)"/>
            <person name="Walter F."/>
            <person name="Albersmeier A."/>
            <person name="Kalinowski J."/>
            <person name="Ruckert C."/>
        </authorList>
    </citation>
    <scope>NUCLEOTIDE SEQUENCE</scope>
    <source>
        <strain evidence="3">JCM 4335</strain>
    </source>
</reference>